<dbReference type="AlphaFoldDB" id="A0A9P6F4T6"/>
<comment type="caution">
    <text evidence="2">The sequence shown here is derived from an EMBL/GenBank/DDBJ whole genome shotgun (WGS) entry which is preliminary data.</text>
</comment>
<organism evidence="2 3">
    <name type="scientific">Mortierella hygrophila</name>
    <dbReference type="NCBI Taxonomy" id="979708"/>
    <lineage>
        <taxon>Eukaryota</taxon>
        <taxon>Fungi</taxon>
        <taxon>Fungi incertae sedis</taxon>
        <taxon>Mucoromycota</taxon>
        <taxon>Mortierellomycotina</taxon>
        <taxon>Mortierellomycetes</taxon>
        <taxon>Mortierellales</taxon>
        <taxon>Mortierellaceae</taxon>
        <taxon>Mortierella</taxon>
    </lineage>
</organism>
<proteinExistence type="predicted"/>
<gene>
    <name evidence="2" type="ORF">EC957_001385</name>
</gene>
<accession>A0A9P6F4T6</accession>
<sequence length="113" mass="12360">MYHRQDDEYGPNLPTYGDISNRSSNVDAMEELGTQQEQLQEHGQTESPLPPPPPPVPPLSSTAAVADPEPGQDQESSLEEVRIPTVSSTSTRPTPPLPHLQPPSELDSNRQQL</sequence>
<dbReference type="EMBL" id="JAAAXW010000125">
    <property type="protein sequence ID" value="KAF9542949.1"/>
    <property type="molecule type" value="Genomic_DNA"/>
</dbReference>
<evidence type="ECO:0000256" key="1">
    <source>
        <dbReference type="SAM" id="MobiDB-lite"/>
    </source>
</evidence>
<keyword evidence="3" id="KW-1185">Reference proteome</keyword>
<feature type="compositionally biased region" description="Pro residues" evidence="1">
    <location>
        <begin position="48"/>
        <end position="58"/>
    </location>
</feature>
<reference evidence="2" key="1">
    <citation type="journal article" date="2020" name="Fungal Divers.">
        <title>Resolving the Mortierellaceae phylogeny through synthesis of multi-gene phylogenetics and phylogenomics.</title>
        <authorList>
            <person name="Vandepol N."/>
            <person name="Liber J."/>
            <person name="Desiro A."/>
            <person name="Na H."/>
            <person name="Kennedy M."/>
            <person name="Barry K."/>
            <person name="Grigoriev I.V."/>
            <person name="Miller A.N."/>
            <person name="O'Donnell K."/>
            <person name="Stajich J.E."/>
            <person name="Bonito G."/>
        </authorList>
    </citation>
    <scope>NUCLEOTIDE SEQUENCE</scope>
    <source>
        <strain evidence="2">NRRL 2591</strain>
    </source>
</reference>
<evidence type="ECO:0000313" key="2">
    <source>
        <dbReference type="EMBL" id="KAF9542949.1"/>
    </source>
</evidence>
<protein>
    <submittedName>
        <fullName evidence="2">Uncharacterized protein</fullName>
    </submittedName>
</protein>
<evidence type="ECO:0000313" key="3">
    <source>
        <dbReference type="Proteomes" id="UP000723463"/>
    </source>
</evidence>
<name>A0A9P6F4T6_9FUNG</name>
<feature type="region of interest" description="Disordered" evidence="1">
    <location>
        <begin position="1"/>
        <end position="113"/>
    </location>
</feature>
<dbReference type="Proteomes" id="UP000723463">
    <property type="component" value="Unassembled WGS sequence"/>
</dbReference>